<keyword evidence="2 6" id="KW-0378">Hydrolase</keyword>
<evidence type="ECO:0000313" key="6">
    <source>
        <dbReference type="EMBL" id="CEK09259.1"/>
    </source>
</evidence>
<dbReference type="PIRSF" id="PIRSF001220">
    <property type="entry name" value="L-ASNase_gatD"/>
    <property type="match status" value="1"/>
</dbReference>
<reference evidence="7" key="1">
    <citation type="submission" date="2014-09" db="EMBL/GenBank/DDBJ databases">
        <authorList>
            <person name="Gomez-Valero L."/>
        </authorList>
    </citation>
    <scope>NUCLEOTIDE SEQUENCE [LARGE SCALE GENOMIC DNA]</scope>
    <source>
        <strain evidence="7">ATCC35250</strain>
    </source>
</reference>
<dbReference type="InterPro" id="IPR004550">
    <property type="entry name" value="AsnASE_II"/>
</dbReference>
<dbReference type="OrthoDB" id="9788068at2"/>
<dbReference type="InterPro" id="IPR027474">
    <property type="entry name" value="L-asparaginase_N"/>
</dbReference>
<evidence type="ECO:0000313" key="7">
    <source>
        <dbReference type="Proteomes" id="UP000032803"/>
    </source>
</evidence>
<feature type="domain" description="L-asparaginase N-terminal" evidence="4">
    <location>
        <begin position="8"/>
        <end position="198"/>
    </location>
</feature>
<keyword evidence="7" id="KW-1185">Reference proteome</keyword>
<feature type="domain" description="Asparaginase/glutaminase C-terminal" evidence="5">
    <location>
        <begin position="218"/>
        <end position="327"/>
    </location>
</feature>
<feature type="active site" description="O-isoaspartyl threonine intermediate" evidence="3">
    <location>
        <position position="16"/>
    </location>
</feature>
<evidence type="ECO:0000256" key="2">
    <source>
        <dbReference type="ARBA" id="ARBA00022801"/>
    </source>
</evidence>
<dbReference type="Gene3D" id="3.40.50.40">
    <property type="match status" value="1"/>
</dbReference>
<dbReference type="EC" id="3.5.1.1" evidence="6"/>
<dbReference type="PIRSF" id="PIRSF500176">
    <property type="entry name" value="L_ASNase"/>
    <property type="match status" value="1"/>
</dbReference>
<dbReference type="PANTHER" id="PTHR11707">
    <property type="entry name" value="L-ASPARAGINASE"/>
    <property type="match status" value="1"/>
</dbReference>
<dbReference type="InterPro" id="IPR040919">
    <property type="entry name" value="Asparaginase_C"/>
</dbReference>
<name>A0A0A8UR65_LEGHA</name>
<dbReference type="Proteomes" id="UP000032803">
    <property type="component" value="Chromosome I"/>
</dbReference>
<dbReference type="Pfam" id="PF00710">
    <property type="entry name" value="Asparaginase"/>
    <property type="match status" value="1"/>
</dbReference>
<dbReference type="SMART" id="SM00870">
    <property type="entry name" value="Asparaginase"/>
    <property type="match status" value="1"/>
</dbReference>
<dbReference type="InterPro" id="IPR036152">
    <property type="entry name" value="Asp/glu_Ase-like_sf"/>
</dbReference>
<evidence type="ECO:0000256" key="1">
    <source>
        <dbReference type="ARBA" id="ARBA00010518"/>
    </source>
</evidence>
<comment type="similarity">
    <text evidence="1">Belongs to the asparaginase 1 family.</text>
</comment>
<dbReference type="RefSeq" id="WP_052673539.1">
    <property type="nucleotide sequence ID" value="NZ_LN681225.1"/>
</dbReference>
<dbReference type="EMBL" id="LN681225">
    <property type="protein sequence ID" value="CEK09259.1"/>
    <property type="molecule type" value="Genomic_DNA"/>
</dbReference>
<dbReference type="HOGENOM" id="CLU_019134_1_2_6"/>
<protein>
    <submittedName>
        <fullName evidence="6">L-asparaginase II</fullName>
        <ecNumber evidence="6">3.5.1.1</ecNumber>
    </submittedName>
</protein>
<dbReference type="CDD" id="cd08964">
    <property type="entry name" value="L-asparaginase_II"/>
    <property type="match status" value="1"/>
</dbReference>
<organism evidence="6 7">
    <name type="scientific">Legionella hackeliae</name>
    <dbReference type="NCBI Taxonomy" id="449"/>
    <lineage>
        <taxon>Bacteria</taxon>
        <taxon>Pseudomonadati</taxon>
        <taxon>Pseudomonadota</taxon>
        <taxon>Gammaproteobacteria</taxon>
        <taxon>Legionellales</taxon>
        <taxon>Legionellaceae</taxon>
        <taxon>Legionella</taxon>
    </lineage>
</organism>
<dbReference type="InterPro" id="IPR037152">
    <property type="entry name" value="L-asparaginase_N_sf"/>
</dbReference>
<evidence type="ECO:0000259" key="4">
    <source>
        <dbReference type="Pfam" id="PF00710"/>
    </source>
</evidence>
<dbReference type="STRING" id="449.LHA_0145"/>
<dbReference type="GO" id="GO:0006528">
    <property type="term" value="P:asparagine metabolic process"/>
    <property type="evidence" value="ECO:0007669"/>
    <property type="project" value="InterPro"/>
</dbReference>
<evidence type="ECO:0000259" key="5">
    <source>
        <dbReference type="Pfam" id="PF17763"/>
    </source>
</evidence>
<proteinExistence type="inferred from homology"/>
<evidence type="ECO:0000256" key="3">
    <source>
        <dbReference type="PIRSR" id="PIRSR001220-1"/>
    </source>
</evidence>
<dbReference type="InterPro" id="IPR027473">
    <property type="entry name" value="L-asparaginase_C"/>
</dbReference>
<dbReference type="PATRIC" id="fig|449.7.peg.1928"/>
<gene>
    <name evidence="6" type="ORF">LHA_0145</name>
</gene>
<dbReference type="InterPro" id="IPR006034">
    <property type="entry name" value="Asparaginase/glutaminase-like"/>
</dbReference>
<sequence>MKNNLKTIGVIELGGTINCISVDPISEFYKGPKGSLSSFIERLKIGEDVTLIIEKFSQLISHEITIKILIELADRIQFLLDKNKFDGIVVTAGTNALEDIAYFIGLVVKSIKPIVFTGANYPQNSLSFDGERNLLNAISIASSNYARKLGVLVTFNDHVVTARDATKNAPGLISSFAVDGVGVIGHVIGGQFVLKSKPLYRHTYQSELSIRGQNSLPKVSIIYAHLGMDESLIEASIVSGVSGIVSAGFGKGYQSTQISLALNKAVQSGIPVVRCSRSGCSYTNIDRAHEEKYGFIVAKGLSPHKSSLLLSLALIMTRSIERIQQVFEEY</sequence>
<dbReference type="AlphaFoldDB" id="A0A0A8UR65"/>
<dbReference type="PANTHER" id="PTHR11707:SF28">
    <property type="entry name" value="60 KDA LYSOPHOSPHOLIPASE"/>
    <property type="match status" value="1"/>
</dbReference>
<accession>A0A0A8UR65</accession>
<dbReference type="SUPFAM" id="SSF53774">
    <property type="entry name" value="Glutaminase/Asparaginase"/>
    <property type="match status" value="1"/>
</dbReference>
<dbReference type="GO" id="GO:0004067">
    <property type="term" value="F:asparaginase activity"/>
    <property type="evidence" value="ECO:0007669"/>
    <property type="project" value="UniProtKB-UniRule"/>
</dbReference>
<dbReference type="Pfam" id="PF17763">
    <property type="entry name" value="Asparaginase_C"/>
    <property type="match status" value="1"/>
</dbReference>
<dbReference type="PRINTS" id="PR00139">
    <property type="entry name" value="ASNGLNASE"/>
</dbReference>
<dbReference type="Gene3D" id="3.40.50.1170">
    <property type="entry name" value="L-asparaginase, N-terminal domain"/>
    <property type="match status" value="1"/>
</dbReference>
<dbReference type="KEGG" id="lha:LHA_0145"/>
<dbReference type="PROSITE" id="PS51732">
    <property type="entry name" value="ASN_GLN_ASE_3"/>
    <property type="match status" value="1"/>
</dbReference>